<dbReference type="Pfam" id="PF11015">
    <property type="entry name" value="DUF2853"/>
    <property type="match status" value="1"/>
</dbReference>
<dbReference type="AlphaFoldDB" id="A0A1H9M117"/>
<evidence type="ECO:0000313" key="1">
    <source>
        <dbReference type="EMBL" id="SER17386.1"/>
    </source>
</evidence>
<dbReference type="SUPFAM" id="SSF158587">
    <property type="entry name" value="Jann4075-like"/>
    <property type="match status" value="1"/>
</dbReference>
<keyword evidence="2" id="KW-1185">Reference proteome</keyword>
<dbReference type="InterPro" id="IPR023154">
    <property type="entry name" value="Jann4075-like_sf"/>
</dbReference>
<evidence type="ECO:0008006" key="3">
    <source>
        <dbReference type="Google" id="ProtNLM"/>
    </source>
</evidence>
<gene>
    <name evidence="1" type="ORF">SAMN05444359_12675</name>
</gene>
<accession>A0A1H9M117</accession>
<name>A0A1H9M117_9BACT</name>
<dbReference type="EMBL" id="FOFB01000026">
    <property type="protein sequence ID" value="SER17386.1"/>
    <property type="molecule type" value="Genomic_DNA"/>
</dbReference>
<protein>
    <recommendedName>
        <fullName evidence="3">DUF2853 family protein</fullName>
    </recommendedName>
</protein>
<evidence type="ECO:0000313" key="2">
    <source>
        <dbReference type="Proteomes" id="UP000199021"/>
    </source>
</evidence>
<sequence length="109" mass="12201">MSKFDEKLATYEAALKKIDSKADMDLLRKVTKGLGPSIYNNDSNKVACSQKSEMERLVKNFCVKKLGVDQAAGEKAAAEVCAQYTERSKHRPVFYYLVVKNLGKESVYA</sequence>
<dbReference type="RefSeq" id="WP_090171975.1">
    <property type="nucleotide sequence ID" value="NZ_FOFB01000026.1"/>
</dbReference>
<dbReference type="OrthoDB" id="9812542at2"/>
<organism evidence="1 2">
    <name type="scientific">Neolewinella agarilytica</name>
    <dbReference type="NCBI Taxonomy" id="478744"/>
    <lineage>
        <taxon>Bacteria</taxon>
        <taxon>Pseudomonadati</taxon>
        <taxon>Bacteroidota</taxon>
        <taxon>Saprospiria</taxon>
        <taxon>Saprospirales</taxon>
        <taxon>Lewinellaceae</taxon>
        <taxon>Neolewinella</taxon>
    </lineage>
</organism>
<dbReference type="InterPro" id="IPR021274">
    <property type="entry name" value="DUF2853"/>
</dbReference>
<dbReference type="Gene3D" id="1.10.238.120">
    <property type="entry name" value="Jann4075-like"/>
    <property type="match status" value="1"/>
</dbReference>
<dbReference type="InParanoid" id="A0A1H9M117"/>
<proteinExistence type="predicted"/>
<reference evidence="2" key="1">
    <citation type="submission" date="2016-10" db="EMBL/GenBank/DDBJ databases">
        <authorList>
            <person name="Varghese N."/>
            <person name="Submissions S."/>
        </authorList>
    </citation>
    <scope>NUCLEOTIDE SEQUENCE [LARGE SCALE GENOMIC DNA]</scope>
    <source>
        <strain evidence="2">DSM 24740</strain>
    </source>
</reference>
<dbReference type="STRING" id="478744.SAMN05444359_12675"/>
<dbReference type="Proteomes" id="UP000199021">
    <property type="component" value="Unassembled WGS sequence"/>
</dbReference>